<dbReference type="GO" id="GO:0005524">
    <property type="term" value="F:ATP binding"/>
    <property type="evidence" value="ECO:0007669"/>
    <property type="project" value="UniProtKB-KW"/>
</dbReference>
<evidence type="ECO:0000259" key="1">
    <source>
        <dbReference type="Pfam" id="PF01935"/>
    </source>
</evidence>
<dbReference type="Pfam" id="PF01935">
    <property type="entry name" value="DUF87"/>
    <property type="match status" value="1"/>
</dbReference>
<dbReference type="Gene3D" id="3.40.50.300">
    <property type="entry name" value="P-loop containing nucleotide triphosphate hydrolases"/>
    <property type="match status" value="2"/>
</dbReference>
<dbReference type="SUPFAM" id="SSF52540">
    <property type="entry name" value="P-loop containing nucleoside triphosphate hydrolases"/>
    <property type="match status" value="1"/>
</dbReference>
<feature type="domain" description="Helicase HerA central" evidence="1">
    <location>
        <begin position="56"/>
        <end position="287"/>
    </location>
</feature>
<dbReference type="PANTHER" id="PTHR42957:SF1">
    <property type="entry name" value="HELICASE MJ1565-RELATED"/>
    <property type="match status" value="1"/>
</dbReference>
<accession>A0A930UTG9</accession>
<name>A0A930UTG9_9PAST</name>
<dbReference type="PANTHER" id="PTHR42957">
    <property type="entry name" value="HELICASE MJ1565-RELATED"/>
    <property type="match status" value="1"/>
</dbReference>
<dbReference type="EMBL" id="JADION010000042">
    <property type="protein sequence ID" value="MBF4103015.1"/>
    <property type="molecule type" value="Genomic_DNA"/>
</dbReference>
<dbReference type="InterPro" id="IPR002789">
    <property type="entry name" value="HerA_central"/>
</dbReference>
<reference evidence="2" key="1">
    <citation type="submission" date="2020-11" db="EMBL/GenBank/DDBJ databases">
        <title>Gallibacterium anatis 1637, full genome, WGS.</title>
        <authorList>
            <person name="Laishevtcev A.I."/>
            <person name="Yakimova E.A."/>
            <person name="Petkovich D."/>
            <person name="Stepanova T.V."/>
            <person name="Kalendr R.S."/>
            <person name="Rubalsky E.O."/>
            <person name="Zulkarneev E.R."/>
            <person name="Aleshkin A.V."/>
        </authorList>
    </citation>
    <scope>NUCLEOTIDE SEQUENCE</scope>
    <source>
        <strain evidence="2">1637</strain>
    </source>
</reference>
<keyword evidence="2" id="KW-0067">ATP-binding</keyword>
<sequence>MLVSGKEMAIQLGLPRRSISTVSVLEGRSFGRRIQVIDSVGQALKQPTDKPIVKLGNVFHLWEEKQQKVNLDLQSLSSHIFVTGSTGSGKSNTVYQLLDQLNQNGVKFMVIEPAKGEYKNVFGHREDVTVLGTNPKQAQLLKLNPFKFPAEVHILEHIDRLIEIFNVCWPMYAAMPAVLKDAMLSAYEVSGWNLSDSESKTPHRFPTFIDLLHQLNVVIDKSEYSAEMKSNYSGALATRIKSLTNGLNGQIFSADEIDNQILFDENVIVDLSRVGSQETKSLIMGLLVMRLSEHRMANASGMNEPLKHVTVLEEAHNILKASTSSGAEGADVAGKSVEMLSNAIAEMRTYGEGFIIADQSPNAVDISAIRNTNTKIIMRLPDENDRRLAAKAAGVSDEQIEEIAKLPKGVAVVYQNNWLEPILCKIAYFDSEEKPYIFEKAK</sequence>
<keyword evidence="2" id="KW-0547">Nucleotide-binding</keyword>
<proteinExistence type="predicted"/>
<protein>
    <submittedName>
        <fullName evidence="2">ATP-binding protein</fullName>
    </submittedName>
</protein>
<dbReference type="InterPro" id="IPR008571">
    <property type="entry name" value="HerA-like"/>
</dbReference>
<gene>
    <name evidence="2" type="ORF">INT80_12685</name>
</gene>
<dbReference type="AlphaFoldDB" id="A0A930UTG9"/>
<dbReference type="InterPro" id="IPR027417">
    <property type="entry name" value="P-loop_NTPase"/>
</dbReference>
<evidence type="ECO:0000313" key="2">
    <source>
        <dbReference type="EMBL" id="MBF4103015.1"/>
    </source>
</evidence>
<comment type="caution">
    <text evidence="2">The sequence shown here is derived from an EMBL/GenBank/DDBJ whole genome shotgun (WGS) entry which is preliminary data.</text>
</comment>
<organism evidence="2">
    <name type="scientific">Gallibacterium anatis</name>
    <dbReference type="NCBI Taxonomy" id="750"/>
    <lineage>
        <taxon>Bacteria</taxon>
        <taxon>Pseudomonadati</taxon>
        <taxon>Pseudomonadota</taxon>
        <taxon>Gammaproteobacteria</taxon>
        <taxon>Pasteurellales</taxon>
        <taxon>Pasteurellaceae</taxon>
        <taxon>Gallibacterium</taxon>
    </lineage>
</organism>